<reference evidence="1" key="1">
    <citation type="submission" date="2016-09" db="EMBL/GenBank/DDBJ databases">
        <title>Whole Genome Sequencing of Salmonella enterica subsp. enterica serovar Nottingham.</title>
        <authorList>
            <person name="Zheng J."/>
            <person name="Wang H."/>
        </authorList>
    </citation>
    <scope>NUCLEOTIDE SEQUENCE [LARGE SCALE GENOMIC DNA]</scope>
    <source>
        <strain evidence="1">CFSAN055411</strain>
    </source>
</reference>
<gene>
    <name evidence="1" type="ORF">BH006_06975</name>
</gene>
<proteinExistence type="predicted"/>
<accession>A0A3F3I8T8</accession>
<sequence>MNNIIKTGLLMILLGVSCVLTVDTISGVLSDTGHGSYATGFSGETVYSGCHHQGIIIYM</sequence>
<comment type="caution">
    <text evidence="1">The sequence shown here is derived from an EMBL/GenBank/DDBJ whole genome shotgun (WGS) entry which is preliminary data.</text>
</comment>
<evidence type="ECO:0000313" key="1">
    <source>
        <dbReference type="EMBL" id="OEH95588.1"/>
    </source>
</evidence>
<dbReference type="Proteomes" id="UP000852880">
    <property type="component" value="Unassembled WGS sequence"/>
</dbReference>
<evidence type="ECO:0008006" key="2">
    <source>
        <dbReference type="Google" id="ProtNLM"/>
    </source>
</evidence>
<dbReference type="RefSeq" id="WP_069721874.1">
    <property type="nucleotide sequence ID" value="NZ_MJEL01000054.1"/>
</dbReference>
<dbReference type="AlphaFoldDB" id="A0A3F3I8T8"/>
<dbReference type="EMBL" id="MJEL01000054">
    <property type="protein sequence ID" value="OEH95588.1"/>
    <property type="molecule type" value="Genomic_DNA"/>
</dbReference>
<organism evidence="1">
    <name type="scientific">Salmonella enterica</name>
    <name type="common">Salmonella choleraesuis</name>
    <dbReference type="NCBI Taxonomy" id="28901"/>
    <lineage>
        <taxon>Bacteria</taxon>
        <taxon>Pseudomonadati</taxon>
        <taxon>Pseudomonadota</taxon>
        <taxon>Gammaproteobacteria</taxon>
        <taxon>Enterobacterales</taxon>
        <taxon>Enterobacteriaceae</taxon>
        <taxon>Salmonella</taxon>
    </lineage>
</organism>
<protein>
    <recommendedName>
        <fullName evidence="2">Lipoprotein</fullName>
    </recommendedName>
</protein>
<name>A0A3F3I8T8_SALER</name>
<dbReference type="PROSITE" id="PS51257">
    <property type="entry name" value="PROKAR_LIPOPROTEIN"/>
    <property type="match status" value="1"/>
</dbReference>